<dbReference type="EMBL" id="JAUEPO010000007">
    <property type="protein sequence ID" value="KAK3317859.1"/>
    <property type="molecule type" value="Genomic_DNA"/>
</dbReference>
<feature type="repeat" description="RCC1" evidence="1">
    <location>
        <begin position="343"/>
        <end position="404"/>
    </location>
</feature>
<feature type="repeat" description="RCC1" evidence="1">
    <location>
        <begin position="427"/>
        <end position="492"/>
    </location>
</feature>
<accession>A0AAE0I3E4</accession>
<name>A0AAE0I3E4_9PEZI</name>
<proteinExistence type="predicted"/>
<dbReference type="PANTHER" id="PTHR47563">
    <property type="entry name" value="PROTEIN FMP25, MITOCHONDRIAL"/>
    <property type="match status" value="1"/>
</dbReference>
<comment type="caution">
    <text evidence="2">The sequence shown here is derived from an EMBL/GenBank/DDBJ whole genome shotgun (WGS) entry which is preliminary data.</text>
</comment>
<dbReference type="InterPro" id="IPR053245">
    <property type="entry name" value="MitoProcess-Associated"/>
</dbReference>
<evidence type="ECO:0000256" key="1">
    <source>
        <dbReference type="PROSITE-ProRule" id="PRU00235"/>
    </source>
</evidence>
<gene>
    <name evidence="2" type="ORF">B0T19DRAFT_299990</name>
</gene>
<evidence type="ECO:0000313" key="3">
    <source>
        <dbReference type="Proteomes" id="UP001286456"/>
    </source>
</evidence>
<organism evidence="2 3">
    <name type="scientific">Cercophora scortea</name>
    <dbReference type="NCBI Taxonomy" id="314031"/>
    <lineage>
        <taxon>Eukaryota</taxon>
        <taxon>Fungi</taxon>
        <taxon>Dikarya</taxon>
        <taxon>Ascomycota</taxon>
        <taxon>Pezizomycotina</taxon>
        <taxon>Sordariomycetes</taxon>
        <taxon>Sordariomycetidae</taxon>
        <taxon>Sordariales</taxon>
        <taxon>Lasiosphaeriaceae</taxon>
        <taxon>Cercophora</taxon>
    </lineage>
</organism>
<dbReference type="FunFam" id="2.130.10.30:FF:000027">
    <property type="entry name" value="Protein FMP25, mitochondrial"/>
    <property type="match status" value="1"/>
</dbReference>
<dbReference type="Gene3D" id="2.130.10.30">
    <property type="entry name" value="Regulator of chromosome condensation 1/beta-lactamase-inhibitor protein II"/>
    <property type="match status" value="1"/>
</dbReference>
<feature type="repeat" description="RCC1" evidence="1">
    <location>
        <begin position="279"/>
        <end position="342"/>
    </location>
</feature>
<dbReference type="PROSITE" id="PS50012">
    <property type="entry name" value="RCC1_3"/>
    <property type="match status" value="3"/>
</dbReference>
<dbReference type="PROSITE" id="PS00626">
    <property type="entry name" value="RCC1_2"/>
    <property type="match status" value="1"/>
</dbReference>
<reference evidence="2" key="1">
    <citation type="journal article" date="2023" name="Mol. Phylogenet. Evol.">
        <title>Genome-scale phylogeny and comparative genomics of the fungal order Sordariales.</title>
        <authorList>
            <person name="Hensen N."/>
            <person name="Bonometti L."/>
            <person name="Westerberg I."/>
            <person name="Brannstrom I.O."/>
            <person name="Guillou S."/>
            <person name="Cros-Aarteil S."/>
            <person name="Calhoun S."/>
            <person name="Haridas S."/>
            <person name="Kuo A."/>
            <person name="Mondo S."/>
            <person name="Pangilinan J."/>
            <person name="Riley R."/>
            <person name="LaButti K."/>
            <person name="Andreopoulos B."/>
            <person name="Lipzen A."/>
            <person name="Chen C."/>
            <person name="Yan M."/>
            <person name="Daum C."/>
            <person name="Ng V."/>
            <person name="Clum A."/>
            <person name="Steindorff A."/>
            <person name="Ohm R.A."/>
            <person name="Martin F."/>
            <person name="Silar P."/>
            <person name="Natvig D.O."/>
            <person name="Lalanne C."/>
            <person name="Gautier V."/>
            <person name="Ament-Velasquez S.L."/>
            <person name="Kruys A."/>
            <person name="Hutchinson M.I."/>
            <person name="Powell A.J."/>
            <person name="Barry K."/>
            <person name="Miller A.N."/>
            <person name="Grigoriev I.V."/>
            <person name="Debuchy R."/>
            <person name="Gladieux P."/>
            <person name="Hiltunen Thoren M."/>
            <person name="Johannesson H."/>
        </authorList>
    </citation>
    <scope>NUCLEOTIDE SEQUENCE</scope>
    <source>
        <strain evidence="2">SMH4131-1</strain>
    </source>
</reference>
<dbReference type="Pfam" id="PF13540">
    <property type="entry name" value="RCC1_2"/>
    <property type="match status" value="1"/>
</dbReference>
<dbReference type="InterPro" id="IPR009091">
    <property type="entry name" value="RCC1/BLIP-II"/>
</dbReference>
<reference evidence="2" key="2">
    <citation type="submission" date="2023-06" db="EMBL/GenBank/DDBJ databases">
        <authorList>
            <consortium name="Lawrence Berkeley National Laboratory"/>
            <person name="Haridas S."/>
            <person name="Hensen N."/>
            <person name="Bonometti L."/>
            <person name="Westerberg I."/>
            <person name="Brannstrom I.O."/>
            <person name="Guillou S."/>
            <person name="Cros-Aarteil S."/>
            <person name="Calhoun S."/>
            <person name="Kuo A."/>
            <person name="Mondo S."/>
            <person name="Pangilinan J."/>
            <person name="Riley R."/>
            <person name="Labutti K."/>
            <person name="Andreopoulos B."/>
            <person name="Lipzen A."/>
            <person name="Chen C."/>
            <person name="Yanf M."/>
            <person name="Daum C."/>
            <person name="Ng V."/>
            <person name="Clum A."/>
            <person name="Steindorff A."/>
            <person name="Ohm R."/>
            <person name="Martin F."/>
            <person name="Silar P."/>
            <person name="Natvig D."/>
            <person name="Lalanne C."/>
            <person name="Gautier V."/>
            <person name="Ament-Velasquez S.L."/>
            <person name="Kruys A."/>
            <person name="Hutchinson M.I."/>
            <person name="Powell A.J."/>
            <person name="Barry K."/>
            <person name="Miller A.N."/>
            <person name="Grigoriev I.V."/>
            <person name="Debuchy R."/>
            <person name="Gladieux P."/>
            <person name="Thoren M.H."/>
            <person name="Johannesson H."/>
        </authorList>
    </citation>
    <scope>NUCLEOTIDE SEQUENCE</scope>
    <source>
        <strain evidence="2">SMH4131-1</strain>
    </source>
</reference>
<dbReference type="Proteomes" id="UP001286456">
    <property type="component" value="Unassembled WGS sequence"/>
</dbReference>
<dbReference type="GO" id="GO:0005743">
    <property type="term" value="C:mitochondrial inner membrane"/>
    <property type="evidence" value="ECO:0007669"/>
    <property type="project" value="TreeGrafter"/>
</dbReference>
<dbReference type="InterPro" id="IPR000408">
    <property type="entry name" value="Reg_chr_condens"/>
</dbReference>
<sequence>MASPLVSRAALRQTSRLRVSQSQAQWVRHASSNSNGQPRRSAARWAGLVAVGVASGAAVYAYPLLFKKEEAPAAPQFEQAELVFEKPRGKAATKEENRELVSSQHVQVKKSWEHPGVYVWGSNAGKVVAPDSNEAVVKTPRRLAYFDGQILRDLKLDRDFGVAVTENGDLVQWGAAFSKSDTAPTVTLKGKNLIKVAISRDRIIALSSNGSVYSIPVAGADQAAGSSGTTKTNSSWFPFWSSSPSVNYRSLSPNSLGWGEKIVDISSGLEHCLMLTSKGRVFSAASSSLDFPSKGQLGIPGLTWQTRPEGTYDQPHEVAKLHDAKIKAIATGDFHSLALASDGTVFSFGDNSAGQLGVQSDLGRPYVDAPTPVPLSKLYSGTNFLPKVTSIAAGGQNSYFTIDATKVQGPVGGKEVVPARDLGKVAVDIWACGAGIKGSLGTGKWTHISSAPTKIKALSNLNEYDEKTKSVVPIRVAHLSVGSDHACAVMGNATNLSASGQTSGNDTNFGADVLWWGGNESYQLGTGKRNNVNAPTYIGELDSGHGDAEGSHRFQITPRKTVRLGEGGIGRKASVEQRVECGRLVTGVYSGA</sequence>
<keyword evidence="3" id="KW-1185">Reference proteome</keyword>
<protein>
    <submittedName>
        <fullName evidence="2">Regulator of chromosome condensation 1/beta-lactamase-inhibitor protein II</fullName>
    </submittedName>
</protein>
<evidence type="ECO:0000313" key="2">
    <source>
        <dbReference type="EMBL" id="KAK3317859.1"/>
    </source>
</evidence>
<dbReference type="AlphaFoldDB" id="A0AAE0I3E4"/>
<dbReference type="PANTHER" id="PTHR47563:SF1">
    <property type="entry name" value="PROTEIN FMP25, MITOCHONDRIAL"/>
    <property type="match status" value="1"/>
</dbReference>
<dbReference type="GO" id="GO:0034551">
    <property type="term" value="P:mitochondrial respiratory chain complex III assembly"/>
    <property type="evidence" value="ECO:0007669"/>
    <property type="project" value="TreeGrafter"/>
</dbReference>
<dbReference type="SUPFAM" id="SSF50985">
    <property type="entry name" value="RCC1/BLIP-II"/>
    <property type="match status" value="1"/>
</dbReference>